<dbReference type="GeneID" id="70222545"/>
<dbReference type="GO" id="GO:0000981">
    <property type="term" value="F:DNA-binding transcription factor activity, RNA polymerase II-specific"/>
    <property type="evidence" value="ECO:0007669"/>
    <property type="project" value="InterPro"/>
</dbReference>
<proteinExistence type="predicted"/>
<gene>
    <name evidence="3" type="ORF">BKA55DRAFT_566123</name>
</gene>
<dbReference type="InterPro" id="IPR001138">
    <property type="entry name" value="Zn2Cys6_DnaBD"/>
</dbReference>
<accession>A0A9P9KA52</accession>
<comment type="caution">
    <text evidence="3">The sequence shown here is derived from an EMBL/GenBank/DDBJ whole genome shotgun (WGS) entry which is preliminary data.</text>
</comment>
<evidence type="ECO:0000313" key="3">
    <source>
        <dbReference type="EMBL" id="KAH7253708.1"/>
    </source>
</evidence>
<dbReference type="OrthoDB" id="194358at2759"/>
<dbReference type="Gene3D" id="4.10.240.10">
    <property type="entry name" value="Zn(2)-C6 fungal-type DNA-binding domain"/>
    <property type="match status" value="1"/>
</dbReference>
<evidence type="ECO:0000256" key="1">
    <source>
        <dbReference type="ARBA" id="ARBA00023242"/>
    </source>
</evidence>
<dbReference type="SUPFAM" id="SSF57701">
    <property type="entry name" value="Zn2/Cys6 DNA-binding domain"/>
    <property type="match status" value="1"/>
</dbReference>
<dbReference type="InterPro" id="IPR036864">
    <property type="entry name" value="Zn2-C6_fun-type_DNA-bd_sf"/>
</dbReference>
<dbReference type="InterPro" id="IPR053178">
    <property type="entry name" value="Osmoadaptation_assoc"/>
</dbReference>
<dbReference type="AlphaFoldDB" id="A0A9P9KA52"/>
<dbReference type="Proteomes" id="UP000720189">
    <property type="component" value="Unassembled WGS sequence"/>
</dbReference>
<organism evidence="3 4">
    <name type="scientific">Fusarium redolens</name>
    <dbReference type="NCBI Taxonomy" id="48865"/>
    <lineage>
        <taxon>Eukaryota</taxon>
        <taxon>Fungi</taxon>
        <taxon>Dikarya</taxon>
        <taxon>Ascomycota</taxon>
        <taxon>Pezizomycotina</taxon>
        <taxon>Sordariomycetes</taxon>
        <taxon>Hypocreomycetidae</taxon>
        <taxon>Hypocreales</taxon>
        <taxon>Nectriaceae</taxon>
        <taxon>Fusarium</taxon>
        <taxon>Fusarium redolens species complex</taxon>
    </lineage>
</organism>
<name>A0A9P9KA52_FUSRE</name>
<dbReference type="PANTHER" id="PTHR38111">
    <property type="entry name" value="ZN(2)-C6 FUNGAL-TYPE DOMAIN-CONTAINING PROTEIN-RELATED"/>
    <property type="match status" value="1"/>
</dbReference>
<dbReference type="EMBL" id="JAGMUX010000007">
    <property type="protein sequence ID" value="KAH7253708.1"/>
    <property type="molecule type" value="Genomic_DNA"/>
</dbReference>
<dbReference type="GO" id="GO:0008270">
    <property type="term" value="F:zinc ion binding"/>
    <property type="evidence" value="ECO:0007669"/>
    <property type="project" value="InterPro"/>
</dbReference>
<evidence type="ECO:0000259" key="2">
    <source>
        <dbReference type="PROSITE" id="PS50048"/>
    </source>
</evidence>
<dbReference type="RefSeq" id="XP_046049955.1">
    <property type="nucleotide sequence ID" value="XM_046192591.1"/>
</dbReference>
<dbReference type="InterPro" id="IPR021858">
    <property type="entry name" value="Fun_TF"/>
</dbReference>
<dbReference type="PANTHER" id="PTHR38111:SF2">
    <property type="entry name" value="FINGER DOMAIN PROTEIN, PUTATIVE (AFU_ORTHOLOGUE AFUA_1G01560)-RELATED"/>
    <property type="match status" value="1"/>
</dbReference>
<keyword evidence="4" id="KW-1185">Reference proteome</keyword>
<sequence length="450" mass="51348">MKNRRIVGPLDQRKKLTRCQSCARRRIKCQGGTPCEYCVRMKKHCQPQAVAMSELKFVSHSVLQQRSKLQPQISEKPDSTYLKTFFLFLQRCEFTPEFANLGSDFLPLIQTCAPLREATVAIAALEISRSPNARSFDELPSPYHFALKSYSKSLASLQHYLRSPDALHCQGVLWCTLLLGLFELMIEVSGGQWAKHMLYGTSRIFQLSGAESRSDYLGCQSFETFRLLEGNRAILYGEDTVLSDYQCMDRHGSHSMASSSPLDEILDFMVKVSSFSKSFFYQIESISEYQRHSHPDLDILASKSCRFQYELQSWYSQRRASMKSAGPYGKLALANYHALQLFLCRNFTFYDCWDMRIIPVLTSSEIETHVTGVISHCSEVLEHSHIAGVLAIFPLRMAGANSTDSRERKEIIRLLDLISQKGFVVSGRIKVDLVELWEYYYLNSKVGDSV</sequence>
<keyword evidence="1" id="KW-0539">Nucleus</keyword>
<dbReference type="PROSITE" id="PS50048">
    <property type="entry name" value="ZN2_CY6_FUNGAL_2"/>
    <property type="match status" value="1"/>
</dbReference>
<evidence type="ECO:0000313" key="4">
    <source>
        <dbReference type="Proteomes" id="UP000720189"/>
    </source>
</evidence>
<protein>
    <recommendedName>
        <fullName evidence="2">Zn(2)-C6 fungal-type domain-containing protein</fullName>
    </recommendedName>
</protein>
<feature type="domain" description="Zn(2)-C6 fungal-type" evidence="2">
    <location>
        <begin position="18"/>
        <end position="45"/>
    </location>
</feature>
<dbReference type="Pfam" id="PF11951">
    <property type="entry name" value="Fungal_trans_2"/>
    <property type="match status" value="1"/>
</dbReference>
<reference evidence="3" key="1">
    <citation type="journal article" date="2021" name="Nat. Commun.">
        <title>Genetic determinants of endophytism in the Arabidopsis root mycobiome.</title>
        <authorList>
            <person name="Mesny F."/>
            <person name="Miyauchi S."/>
            <person name="Thiergart T."/>
            <person name="Pickel B."/>
            <person name="Atanasova L."/>
            <person name="Karlsson M."/>
            <person name="Huettel B."/>
            <person name="Barry K.W."/>
            <person name="Haridas S."/>
            <person name="Chen C."/>
            <person name="Bauer D."/>
            <person name="Andreopoulos W."/>
            <person name="Pangilinan J."/>
            <person name="LaButti K."/>
            <person name="Riley R."/>
            <person name="Lipzen A."/>
            <person name="Clum A."/>
            <person name="Drula E."/>
            <person name="Henrissat B."/>
            <person name="Kohler A."/>
            <person name="Grigoriev I.V."/>
            <person name="Martin F.M."/>
            <person name="Hacquard S."/>
        </authorList>
    </citation>
    <scope>NUCLEOTIDE SEQUENCE</scope>
    <source>
        <strain evidence="3">MPI-CAGE-AT-0023</strain>
    </source>
</reference>